<accession>A0A392SXB9</accession>
<evidence type="ECO:0000313" key="2">
    <source>
        <dbReference type="Proteomes" id="UP000265520"/>
    </source>
</evidence>
<dbReference type="CDD" id="cd09272">
    <property type="entry name" value="RNase_HI_RT_Ty1"/>
    <property type="match status" value="1"/>
</dbReference>
<comment type="caution">
    <text evidence="1">The sequence shown here is derived from an EMBL/GenBank/DDBJ whole genome shotgun (WGS) entry which is preliminary data.</text>
</comment>
<feature type="non-terminal residue" evidence="1">
    <location>
        <position position="70"/>
    </location>
</feature>
<dbReference type="AlphaFoldDB" id="A0A392SXB9"/>
<dbReference type="PANTHER" id="PTHR11439">
    <property type="entry name" value="GAG-POL-RELATED RETROTRANSPOSON"/>
    <property type="match status" value="1"/>
</dbReference>
<reference evidence="1 2" key="1">
    <citation type="journal article" date="2018" name="Front. Plant Sci.">
        <title>Red Clover (Trifolium pratense) and Zigzag Clover (T. medium) - A Picture of Genomic Similarities and Differences.</title>
        <authorList>
            <person name="Dluhosova J."/>
            <person name="Istvanek J."/>
            <person name="Nedelnik J."/>
            <person name="Repkova J."/>
        </authorList>
    </citation>
    <scope>NUCLEOTIDE SEQUENCE [LARGE SCALE GENOMIC DNA]</scope>
    <source>
        <strain evidence="2">cv. 10/8</strain>
        <tissue evidence="1">Leaf</tissue>
    </source>
</reference>
<organism evidence="1 2">
    <name type="scientific">Trifolium medium</name>
    <dbReference type="NCBI Taxonomy" id="97028"/>
    <lineage>
        <taxon>Eukaryota</taxon>
        <taxon>Viridiplantae</taxon>
        <taxon>Streptophyta</taxon>
        <taxon>Embryophyta</taxon>
        <taxon>Tracheophyta</taxon>
        <taxon>Spermatophyta</taxon>
        <taxon>Magnoliopsida</taxon>
        <taxon>eudicotyledons</taxon>
        <taxon>Gunneridae</taxon>
        <taxon>Pentapetalae</taxon>
        <taxon>rosids</taxon>
        <taxon>fabids</taxon>
        <taxon>Fabales</taxon>
        <taxon>Fabaceae</taxon>
        <taxon>Papilionoideae</taxon>
        <taxon>50 kb inversion clade</taxon>
        <taxon>NPAAA clade</taxon>
        <taxon>Hologalegina</taxon>
        <taxon>IRL clade</taxon>
        <taxon>Trifolieae</taxon>
        <taxon>Trifolium</taxon>
    </lineage>
</organism>
<evidence type="ECO:0008006" key="3">
    <source>
        <dbReference type="Google" id="ProtNLM"/>
    </source>
</evidence>
<proteinExistence type="predicted"/>
<evidence type="ECO:0000313" key="1">
    <source>
        <dbReference type="EMBL" id="MCI52526.1"/>
    </source>
</evidence>
<dbReference type="EMBL" id="LXQA010448598">
    <property type="protein sequence ID" value="MCI52526.1"/>
    <property type="molecule type" value="Genomic_DNA"/>
</dbReference>
<sequence>MIGSKVVSWSSKKQPIVTLSTTEAEFIAVANSACQGIWLSRILAQISKGKKNCITIYCDNRSSIKLSKNP</sequence>
<protein>
    <recommendedName>
        <fullName evidence="3">Copia protein</fullName>
    </recommendedName>
</protein>
<keyword evidence="2" id="KW-1185">Reference proteome</keyword>
<name>A0A392SXB9_9FABA</name>
<dbReference type="PANTHER" id="PTHR11439:SF517">
    <property type="entry name" value="CYSTEINE-RICH RLK (RECEPTOR-LIKE PROTEIN KINASE) 8"/>
    <property type="match status" value="1"/>
</dbReference>
<dbReference type="Proteomes" id="UP000265520">
    <property type="component" value="Unassembled WGS sequence"/>
</dbReference>